<dbReference type="GO" id="GO:0008168">
    <property type="term" value="F:methyltransferase activity"/>
    <property type="evidence" value="ECO:0007669"/>
    <property type="project" value="UniProtKB-KW"/>
</dbReference>
<keyword evidence="2" id="KW-0808">Transferase</keyword>
<keyword evidence="7" id="KW-1185">Reference proteome</keyword>
<proteinExistence type="predicted"/>
<evidence type="ECO:0000259" key="4">
    <source>
        <dbReference type="Pfam" id="PF13649"/>
    </source>
</evidence>
<evidence type="ECO:0000256" key="2">
    <source>
        <dbReference type="ARBA" id="ARBA00022679"/>
    </source>
</evidence>
<evidence type="ECO:0000313" key="6">
    <source>
        <dbReference type="EMBL" id="QPI40293.1"/>
    </source>
</evidence>
<dbReference type="Proteomes" id="UP000465306">
    <property type="component" value="Unassembled WGS sequence"/>
</dbReference>
<dbReference type="InterPro" id="IPR029063">
    <property type="entry name" value="SAM-dependent_MTases_sf"/>
</dbReference>
<evidence type="ECO:0000256" key="3">
    <source>
        <dbReference type="ARBA" id="ARBA00022691"/>
    </source>
</evidence>
<dbReference type="Pfam" id="PF13649">
    <property type="entry name" value="Methyltransf_25"/>
    <property type="match status" value="1"/>
</dbReference>
<dbReference type="Proteomes" id="UP000663583">
    <property type="component" value="Chromosome"/>
</dbReference>
<gene>
    <name evidence="6" type="ORF">I2456_13205</name>
    <name evidence="5" type="ORF">MKUB_25230</name>
</gene>
<dbReference type="GO" id="GO:0032259">
    <property type="term" value="P:methylation"/>
    <property type="evidence" value="ECO:0007669"/>
    <property type="project" value="UniProtKB-KW"/>
</dbReference>
<reference evidence="6" key="3">
    <citation type="submission" date="2020-11" db="EMBL/GenBank/DDBJ databases">
        <title>Intraspecies plasmid and genomic variation of Mycobacterium kubicae revealed by the complete genome sequences of two clinical isolates.</title>
        <authorList>
            <person name="Hendrix J.R."/>
            <person name="Epperson L.E."/>
            <person name="Honda J.R."/>
            <person name="Strong M."/>
        </authorList>
    </citation>
    <scope>NUCLEOTIDE SEQUENCE</scope>
    <source>
        <strain evidence="6">JCM 13573</strain>
    </source>
</reference>
<keyword evidence="1 6" id="KW-0489">Methyltransferase</keyword>
<dbReference type="Gene3D" id="3.40.50.150">
    <property type="entry name" value="Vaccinia Virus protein VP39"/>
    <property type="match status" value="1"/>
</dbReference>
<accession>A0AAX1JFH8</accession>
<dbReference type="EMBL" id="CP065047">
    <property type="protein sequence ID" value="QPI40293.1"/>
    <property type="molecule type" value="Genomic_DNA"/>
</dbReference>
<dbReference type="SUPFAM" id="SSF53335">
    <property type="entry name" value="S-adenosyl-L-methionine-dependent methyltransferases"/>
    <property type="match status" value="1"/>
</dbReference>
<dbReference type="CDD" id="cd02440">
    <property type="entry name" value="AdoMet_MTases"/>
    <property type="match status" value="1"/>
</dbReference>
<evidence type="ECO:0000313" key="7">
    <source>
        <dbReference type="Proteomes" id="UP000465306"/>
    </source>
</evidence>
<protein>
    <submittedName>
        <fullName evidence="6">Class I SAM-dependent methyltransferase</fullName>
    </submittedName>
</protein>
<reference evidence="5 7" key="1">
    <citation type="journal article" date="2019" name="Emerg. Microbes Infect.">
        <title>Comprehensive subspecies identification of 175 nontuberculous mycobacteria species based on 7547 genomic profiles.</title>
        <authorList>
            <person name="Matsumoto Y."/>
            <person name="Kinjo T."/>
            <person name="Motooka D."/>
            <person name="Nabeya D."/>
            <person name="Jung N."/>
            <person name="Uechi K."/>
            <person name="Horii T."/>
            <person name="Iida T."/>
            <person name="Fujita J."/>
            <person name="Nakamura S."/>
        </authorList>
    </citation>
    <scope>NUCLEOTIDE SEQUENCE [LARGE SCALE GENOMIC DNA]</scope>
    <source>
        <strain evidence="5 7">JCM 13573</strain>
    </source>
</reference>
<evidence type="ECO:0000313" key="5">
    <source>
        <dbReference type="EMBL" id="GFG65033.1"/>
    </source>
</evidence>
<dbReference type="PANTHER" id="PTHR43464">
    <property type="entry name" value="METHYLTRANSFERASE"/>
    <property type="match status" value="1"/>
</dbReference>
<reference evidence="5" key="2">
    <citation type="submission" date="2020-02" db="EMBL/GenBank/DDBJ databases">
        <authorList>
            <person name="Matsumoto Y."/>
            <person name="Kinjo T."/>
            <person name="Motooka D."/>
            <person name="Nabeya D."/>
            <person name="Jung N."/>
            <person name="Uechi K."/>
            <person name="Horii T."/>
            <person name="Iida T."/>
            <person name="Fujita J."/>
            <person name="Nakamura S."/>
        </authorList>
    </citation>
    <scope>NUCLEOTIDE SEQUENCE</scope>
    <source>
        <strain evidence="5">JCM 13573</strain>
    </source>
</reference>
<feature type="domain" description="Methyltransferase" evidence="4">
    <location>
        <begin position="149"/>
        <end position="245"/>
    </location>
</feature>
<dbReference type="PANTHER" id="PTHR43464:SF19">
    <property type="entry name" value="UBIQUINONE BIOSYNTHESIS O-METHYLTRANSFERASE, MITOCHONDRIAL"/>
    <property type="match status" value="1"/>
</dbReference>
<evidence type="ECO:0000313" key="8">
    <source>
        <dbReference type="Proteomes" id="UP000663583"/>
    </source>
</evidence>
<dbReference type="AlphaFoldDB" id="A0AAX1JFH8"/>
<evidence type="ECO:0000256" key="1">
    <source>
        <dbReference type="ARBA" id="ARBA00022603"/>
    </source>
</evidence>
<sequence length="347" mass="38065">MQDPPTGRFDPPTLRDAMARRLYRRSVAAGQITVPAVPALIDEYMKICHHIFASVGAQQTADETAQLRTMLETELARAYNASQRSNIVISYHAPFGVGMNYRVQAEWVTVAGDYDTWVGSREGPLFGTEADARVSALAAAAADPATYRVLDVGAGTGRNALALARRGHPVDAVEMTPKFAEIIRSKAQEESLDVHVIESDAFDSMDGVRSDYQLIVASEVVPEFRTTQELRGVFELAADCLALGGHLVFNAFLPRPSYLPDSAAVQLGQQCNTMIFTRDEVAGAAGELPLELVADDSVVEYEQAHLPQGAWPPTNWFVGWANGLDVFDVEPEQSPIELRWLVFRKTR</sequence>
<dbReference type="EMBL" id="BLKU01000003">
    <property type="protein sequence ID" value="GFG65033.1"/>
    <property type="molecule type" value="Genomic_DNA"/>
</dbReference>
<organism evidence="6 8">
    <name type="scientific">Mycobacterium kubicae</name>
    <dbReference type="NCBI Taxonomy" id="120959"/>
    <lineage>
        <taxon>Bacteria</taxon>
        <taxon>Bacillati</taxon>
        <taxon>Actinomycetota</taxon>
        <taxon>Actinomycetes</taxon>
        <taxon>Mycobacteriales</taxon>
        <taxon>Mycobacteriaceae</taxon>
        <taxon>Mycobacterium</taxon>
        <taxon>Mycobacterium simiae complex</taxon>
    </lineage>
</organism>
<dbReference type="RefSeq" id="WP_085074124.1">
    <property type="nucleotide sequence ID" value="NZ_BLKU01000003.1"/>
</dbReference>
<dbReference type="KEGG" id="mku:I2456_13205"/>
<name>A0AAX1JFH8_9MYCO</name>
<dbReference type="InterPro" id="IPR041698">
    <property type="entry name" value="Methyltransf_25"/>
</dbReference>
<keyword evidence="3" id="KW-0949">S-adenosyl-L-methionine</keyword>